<dbReference type="SMART" id="SM01103">
    <property type="entry name" value="CRS1_YhbY"/>
    <property type="match status" value="1"/>
</dbReference>
<dbReference type="FunFam" id="3.30.110.60:FF:000002">
    <property type="entry name" value="CRS2-associated factor 1, chloroplastic"/>
    <property type="match status" value="1"/>
</dbReference>
<evidence type="ECO:0000256" key="2">
    <source>
        <dbReference type="ARBA" id="ARBA00022528"/>
    </source>
</evidence>
<sequence length="419" mass="47577">MKRVHEILERKTGGLVIWRSGTSITLYRGMSYKVPSMQLNKRMFKGNEVSTSSIPMEKGRPIARSSLPIETCKIIKGPSLGEEHAHQSNSHTAAEDKEKKENKTSLERIYEDKIDKLLDGLGPRYLDWPGCDPLPVDADMLPGIVPGYRPPFRIFPYGVRTTLGNKEATSLRRLARVLPPHFALGRSRHLQGLAMAIVKLWEKSSIAKIALKRGVQLTTSERMAEDIKKLTGGILVSRNQYFLVFYRGKNFLSPEVSEALLERERLAKSLQDEEERARSSLALAIPNVEIMEEAGTAGTLEETLDANARWGKLLDDSHKENIMREAELERHANLVKKLENKLSFSERRLKKAEQALSKVEAFLQPSPRQADPESISDEERFMFRKLGLKMQAFALLDGEFSMVRWKTCTYIGNTVNWLR</sequence>
<dbReference type="InterPro" id="IPR035920">
    <property type="entry name" value="YhbY-like_sf"/>
</dbReference>
<dbReference type="SUPFAM" id="SSF75471">
    <property type="entry name" value="YhbY-like"/>
    <property type="match status" value="2"/>
</dbReference>
<keyword evidence="11" id="KW-0175">Coiled coil</keyword>
<evidence type="ECO:0000256" key="9">
    <source>
        <dbReference type="ARBA" id="ARBA00023274"/>
    </source>
</evidence>
<dbReference type="PANTHER" id="PTHR31846:SF19">
    <property type="entry name" value="CRM-DOMAIN CONTAINING FACTOR CFM3A, CHLOROPLASTIC_MITOCHONDRIAL"/>
    <property type="match status" value="1"/>
</dbReference>
<comment type="subcellular location">
    <subcellularLocation>
        <location evidence="1">Plastid</location>
        <location evidence="1">Chloroplast</location>
    </subcellularLocation>
</comment>
<evidence type="ECO:0000256" key="8">
    <source>
        <dbReference type="ARBA" id="ARBA00023187"/>
    </source>
</evidence>
<evidence type="ECO:0000256" key="11">
    <source>
        <dbReference type="SAM" id="Coils"/>
    </source>
</evidence>
<keyword evidence="8" id="KW-0508">mRNA splicing</keyword>
<name>A0A2P2KKL5_RHIMU</name>
<reference evidence="14" key="1">
    <citation type="submission" date="2018-02" db="EMBL/GenBank/DDBJ databases">
        <title>Rhizophora mucronata_Transcriptome.</title>
        <authorList>
            <person name="Meera S.P."/>
            <person name="Sreeshan A."/>
            <person name="Augustine A."/>
        </authorList>
    </citation>
    <scope>NUCLEOTIDE SEQUENCE</scope>
    <source>
        <tissue evidence="14">Leaf</tissue>
    </source>
</reference>
<evidence type="ECO:0000256" key="3">
    <source>
        <dbReference type="ARBA" id="ARBA00022640"/>
    </source>
</evidence>
<evidence type="ECO:0000259" key="13">
    <source>
        <dbReference type="PROSITE" id="PS51295"/>
    </source>
</evidence>
<keyword evidence="2" id="KW-0150">Chloroplast</keyword>
<feature type="region of interest" description="Disordered" evidence="12">
    <location>
        <begin position="81"/>
        <end position="104"/>
    </location>
</feature>
<keyword evidence="3" id="KW-0934">Plastid</keyword>
<keyword evidence="6 10" id="KW-0694">RNA-binding</keyword>
<dbReference type="Gene3D" id="3.30.110.60">
    <property type="entry name" value="YhbY-like"/>
    <property type="match status" value="1"/>
</dbReference>
<keyword evidence="9" id="KW-0687">Ribonucleoprotein</keyword>
<proteinExistence type="predicted"/>
<keyword evidence="7" id="KW-0809">Transit peptide</keyword>
<dbReference type="GO" id="GO:0006397">
    <property type="term" value="P:mRNA processing"/>
    <property type="evidence" value="ECO:0007669"/>
    <property type="project" value="UniProtKB-KW"/>
</dbReference>
<evidence type="ECO:0000256" key="12">
    <source>
        <dbReference type="SAM" id="MobiDB-lite"/>
    </source>
</evidence>
<evidence type="ECO:0000256" key="5">
    <source>
        <dbReference type="ARBA" id="ARBA00022737"/>
    </source>
</evidence>
<dbReference type="PROSITE" id="PS51295">
    <property type="entry name" value="CRM"/>
    <property type="match status" value="2"/>
</dbReference>
<feature type="coiled-coil region" evidence="11">
    <location>
        <begin position="328"/>
        <end position="355"/>
    </location>
</feature>
<dbReference type="Pfam" id="PF01985">
    <property type="entry name" value="CRS1_YhbY"/>
    <property type="match status" value="1"/>
</dbReference>
<dbReference type="GO" id="GO:1990904">
    <property type="term" value="C:ribonucleoprotein complex"/>
    <property type="evidence" value="ECO:0007669"/>
    <property type="project" value="UniProtKB-KW"/>
</dbReference>
<evidence type="ECO:0000256" key="7">
    <source>
        <dbReference type="ARBA" id="ARBA00022946"/>
    </source>
</evidence>
<feature type="domain" description="CRM" evidence="13">
    <location>
        <begin position="161"/>
        <end position="258"/>
    </location>
</feature>
<dbReference type="GO" id="GO:0000373">
    <property type="term" value="P:Group II intron splicing"/>
    <property type="evidence" value="ECO:0007669"/>
    <property type="project" value="UniProtKB-ARBA"/>
</dbReference>
<accession>A0A2P2KKL5</accession>
<dbReference type="InterPro" id="IPR001890">
    <property type="entry name" value="RNA-binding_CRM"/>
</dbReference>
<dbReference type="PANTHER" id="PTHR31846">
    <property type="entry name" value="CRS1 / YHBY (CRM) DOMAIN-CONTAINING PROTEIN"/>
    <property type="match status" value="1"/>
</dbReference>
<dbReference type="GO" id="GO:0003729">
    <property type="term" value="F:mRNA binding"/>
    <property type="evidence" value="ECO:0007669"/>
    <property type="project" value="InterPro"/>
</dbReference>
<evidence type="ECO:0000313" key="14">
    <source>
        <dbReference type="EMBL" id="MBX06264.1"/>
    </source>
</evidence>
<protein>
    <recommendedName>
        <fullName evidence="13">CRM domain-containing protein</fullName>
    </recommendedName>
</protein>
<keyword evidence="5" id="KW-0677">Repeat</keyword>
<evidence type="ECO:0000256" key="4">
    <source>
        <dbReference type="ARBA" id="ARBA00022664"/>
    </source>
</evidence>
<organism evidence="14">
    <name type="scientific">Rhizophora mucronata</name>
    <name type="common">Asiatic mangrove</name>
    <dbReference type="NCBI Taxonomy" id="61149"/>
    <lineage>
        <taxon>Eukaryota</taxon>
        <taxon>Viridiplantae</taxon>
        <taxon>Streptophyta</taxon>
        <taxon>Embryophyta</taxon>
        <taxon>Tracheophyta</taxon>
        <taxon>Spermatophyta</taxon>
        <taxon>Magnoliopsida</taxon>
        <taxon>eudicotyledons</taxon>
        <taxon>Gunneridae</taxon>
        <taxon>Pentapetalae</taxon>
        <taxon>rosids</taxon>
        <taxon>fabids</taxon>
        <taxon>Malpighiales</taxon>
        <taxon>Rhizophoraceae</taxon>
        <taxon>Rhizophora</taxon>
    </lineage>
</organism>
<dbReference type="EMBL" id="GGEC01025780">
    <property type="protein sequence ID" value="MBX06264.1"/>
    <property type="molecule type" value="Transcribed_RNA"/>
</dbReference>
<evidence type="ECO:0000256" key="6">
    <source>
        <dbReference type="ARBA" id="ARBA00022884"/>
    </source>
</evidence>
<dbReference type="AlphaFoldDB" id="A0A2P2KKL5"/>
<evidence type="ECO:0000256" key="10">
    <source>
        <dbReference type="PROSITE-ProRule" id="PRU00626"/>
    </source>
</evidence>
<keyword evidence="4" id="KW-0507">mRNA processing</keyword>
<feature type="domain" description="CRM" evidence="13">
    <location>
        <begin position="1"/>
        <end position="39"/>
    </location>
</feature>
<dbReference type="GO" id="GO:0009507">
    <property type="term" value="C:chloroplast"/>
    <property type="evidence" value="ECO:0007669"/>
    <property type="project" value="UniProtKB-SubCell"/>
</dbReference>
<feature type="compositionally biased region" description="Basic and acidic residues" evidence="12">
    <location>
        <begin position="93"/>
        <end position="104"/>
    </location>
</feature>
<evidence type="ECO:0000256" key="1">
    <source>
        <dbReference type="ARBA" id="ARBA00004229"/>
    </source>
</evidence>
<dbReference type="InterPro" id="IPR045278">
    <property type="entry name" value="CRS1/CFM2/CFM3"/>
</dbReference>